<dbReference type="EMBL" id="AP018449">
    <property type="protein sequence ID" value="BBB91560.1"/>
    <property type="molecule type" value="Genomic_DNA"/>
</dbReference>
<dbReference type="FunFam" id="3.40.50.720:FF:000924">
    <property type="entry name" value="GDP-mannose 4,6 dehydratase"/>
    <property type="match status" value="1"/>
</dbReference>
<dbReference type="SUPFAM" id="SSF51735">
    <property type="entry name" value="NAD(P)-binding Rossmann-fold domains"/>
    <property type="match status" value="1"/>
</dbReference>
<evidence type="ECO:0000256" key="7">
    <source>
        <dbReference type="HAMAP-Rule" id="MF_00955"/>
    </source>
</evidence>
<comment type="function">
    <text evidence="6 7">Catalyzes the conversion of GDP-D-mannose to GDP-4-dehydro-6-deoxy-D-mannose.</text>
</comment>
<dbReference type="InterPro" id="IPR036291">
    <property type="entry name" value="NAD(P)-bd_dom_sf"/>
</dbReference>
<keyword evidence="10" id="KW-1185">Reference proteome</keyword>
<proteinExistence type="inferred from homology"/>
<dbReference type="GO" id="GO:0042351">
    <property type="term" value="P:'de novo' GDP-L-fucose biosynthetic process"/>
    <property type="evidence" value="ECO:0007669"/>
    <property type="project" value="TreeGrafter"/>
</dbReference>
<dbReference type="GO" id="GO:0008446">
    <property type="term" value="F:GDP-mannose 4,6-dehydratase activity"/>
    <property type="evidence" value="ECO:0007669"/>
    <property type="project" value="UniProtKB-UniRule"/>
</dbReference>
<evidence type="ECO:0000256" key="2">
    <source>
        <dbReference type="ARBA" id="ARBA00001937"/>
    </source>
</evidence>
<feature type="domain" description="NAD(P)-binding" evidence="8">
    <location>
        <begin position="10"/>
        <end position="340"/>
    </location>
</feature>
<evidence type="ECO:0000256" key="3">
    <source>
        <dbReference type="ARBA" id="ARBA00009263"/>
    </source>
</evidence>
<dbReference type="KEGG" id="mana:MAMMFC1_02244"/>
<name>A0A348AKG2_9FIRM</name>
<gene>
    <name evidence="9" type="primary">gmd_1</name>
    <name evidence="7" type="synonym">gmd</name>
    <name evidence="9" type="ORF">MAMMFC1_02244</name>
</gene>
<dbReference type="InterPro" id="IPR016040">
    <property type="entry name" value="NAD(P)-bd_dom"/>
</dbReference>
<dbReference type="InterPro" id="IPR006368">
    <property type="entry name" value="GDP_Man_deHydtase"/>
</dbReference>
<accession>A0A348AKG2</accession>
<comment type="similarity">
    <text evidence="3 7">Belongs to the NAD(P)-dependent epimerase/dehydratase family. GDP-mannose 4,6-dehydratase subfamily.</text>
</comment>
<dbReference type="AlphaFoldDB" id="A0A348AKG2"/>
<reference evidence="9 10" key="1">
    <citation type="journal article" date="2018" name="Int. J. Syst. Evol. Microbiol.">
        <title>Methylomusa anaerophila gen. nov., sp. nov., an anaerobic methanol-utilizing bacterium isolated from a microbial fuel cell.</title>
        <authorList>
            <person name="Amano N."/>
            <person name="Yamamuro A."/>
            <person name="Miyahara M."/>
            <person name="Kouzuma A."/>
            <person name="Abe T."/>
            <person name="Watanabe K."/>
        </authorList>
    </citation>
    <scope>NUCLEOTIDE SEQUENCE [LARGE SCALE GENOMIC DNA]</scope>
    <source>
        <strain evidence="9 10">MMFC1</strain>
    </source>
</reference>
<evidence type="ECO:0000256" key="5">
    <source>
        <dbReference type="ARBA" id="ARBA00023239"/>
    </source>
</evidence>
<evidence type="ECO:0000259" key="8">
    <source>
        <dbReference type="Pfam" id="PF16363"/>
    </source>
</evidence>
<dbReference type="Proteomes" id="UP000276437">
    <property type="component" value="Chromosome"/>
</dbReference>
<comment type="catalytic activity">
    <reaction evidence="1 7">
        <text>GDP-alpha-D-mannose = GDP-4-dehydro-alpha-D-rhamnose + H2O</text>
        <dbReference type="Rhea" id="RHEA:23820"/>
        <dbReference type="ChEBI" id="CHEBI:15377"/>
        <dbReference type="ChEBI" id="CHEBI:57527"/>
        <dbReference type="ChEBI" id="CHEBI:57964"/>
        <dbReference type="EC" id="4.2.1.47"/>
    </reaction>
</comment>
<dbReference type="PANTHER" id="PTHR43715:SF1">
    <property type="entry name" value="GDP-MANNOSE 4,6 DEHYDRATASE"/>
    <property type="match status" value="1"/>
</dbReference>
<evidence type="ECO:0000313" key="9">
    <source>
        <dbReference type="EMBL" id="BBB91560.1"/>
    </source>
</evidence>
<evidence type="ECO:0000256" key="4">
    <source>
        <dbReference type="ARBA" id="ARBA00011989"/>
    </source>
</evidence>
<dbReference type="PANTHER" id="PTHR43715">
    <property type="entry name" value="GDP-MANNOSE 4,6-DEHYDRATASE"/>
    <property type="match status" value="1"/>
</dbReference>
<dbReference type="GO" id="GO:0070401">
    <property type="term" value="F:NADP+ binding"/>
    <property type="evidence" value="ECO:0007669"/>
    <property type="project" value="UniProtKB-UniRule"/>
</dbReference>
<dbReference type="HAMAP" id="MF_00955">
    <property type="entry name" value="GDP_Man_dehydratase"/>
    <property type="match status" value="1"/>
</dbReference>
<sequence length="360" mass="40641">MTSSTNKVALITGITGQDGAYLADFLLHKGYIVHGIKRRSSLLNTARIDHLYHDPHEEKVNFFLHYGDLTDATNLIRIVQETQPDEIYNLAAQSHVQVSFETPEYTANSDALGTLRLLEAIRILNLTKKTKFYQASTSELFGKVLETPQKETTPFYPRSPYAAAKLYAYWITVNYREAYSIYACNGILFNHESPTRGETFVTRKITQAVAKIKLGLQKTLYLGNLDAKRDWGYAGDYVEAMWLMLQQQQSDDYVIATGDTHSVREFVDLAFKNVGITLEWTGAGVDETGIDPLTGKVLVRVDKRYFRPTEVDLLLGDAAKARQKLGWAPKVSFEELVQQMVTADLNLIQQHGNTSKFLPD</sequence>
<dbReference type="OrthoDB" id="9779041at2"/>
<comment type="caution">
    <text evidence="7">Lacks conserved residue(s) required for the propagation of feature annotation.</text>
</comment>
<comment type="cofactor">
    <cofactor evidence="2 7">
        <name>NADP(+)</name>
        <dbReference type="ChEBI" id="CHEBI:58349"/>
    </cofactor>
</comment>
<evidence type="ECO:0000256" key="6">
    <source>
        <dbReference type="ARBA" id="ARBA00059383"/>
    </source>
</evidence>
<dbReference type="CDD" id="cd05260">
    <property type="entry name" value="GDP_MD_SDR_e"/>
    <property type="match status" value="1"/>
</dbReference>
<dbReference type="Gene3D" id="3.90.25.10">
    <property type="entry name" value="UDP-galactose 4-epimerase, domain 1"/>
    <property type="match status" value="1"/>
</dbReference>
<organism evidence="9 10">
    <name type="scientific">Methylomusa anaerophila</name>
    <dbReference type="NCBI Taxonomy" id="1930071"/>
    <lineage>
        <taxon>Bacteria</taxon>
        <taxon>Bacillati</taxon>
        <taxon>Bacillota</taxon>
        <taxon>Negativicutes</taxon>
        <taxon>Selenomonadales</taxon>
        <taxon>Sporomusaceae</taxon>
        <taxon>Methylomusa</taxon>
    </lineage>
</organism>
<dbReference type="Pfam" id="PF16363">
    <property type="entry name" value="GDP_Man_Dehyd"/>
    <property type="match status" value="1"/>
</dbReference>
<dbReference type="NCBIfam" id="TIGR01472">
    <property type="entry name" value="gmd"/>
    <property type="match status" value="1"/>
</dbReference>
<protein>
    <recommendedName>
        <fullName evidence="4 7">GDP-mannose 4,6-dehydratase</fullName>
        <ecNumber evidence="4 7">4.2.1.47</ecNumber>
    </recommendedName>
    <alternativeName>
        <fullName evidence="7">GDP-D-mannose dehydratase</fullName>
    </alternativeName>
</protein>
<dbReference type="Gene3D" id="3.40.50.720">
    <property type="entry name" value="NAD(P)-binding Rossmann-like Domain"/>
    <property type="match status" value="1"/>
</dbReference>
<dbReference type="RefSeq" id="WP_126308560.1">
    <property type="nucleotide sequence ID" value="NZ_AP018449.1"/>
</dbReference>
<keyword evidence="5 7" id="KW-0456">Lyase</keyword>
<evidence type="ECO:0000313" key="10">
    <source>
        <dbReference type="Proteomes" id="UP000276437"/>
    </source>
</evidence>
<dbReference type="EC" id="4.2.1.47" evidence="4 7"/>
<evidence type="ECO:0000256" key="1">
    <source>
        <dbReference type="ARBA" id="ARBA00000188"/>
    </source>
</evidence>
<keyword evidence="7" id="KW-0521">NADP</keyword>